<dbReference type="Proteomes" id="UP000267035">
    <property type="component" value="Unassembled WGS sequence"/>
</dbReference>
<dbReference type="InterPro" id="IPR043129">
    <property type="entry name" value="ATPase_NBD"/>
</dbReference>
<evidence type="ECO:0000259" key="2">
    <source>
        <dbReference type="Pfam" id="PF02541"/>
    </source>
</evidence>
<dbReference type="SUPFAM" id="SSF53067">
    <property type="entry name" value="Actin-like ATPase domain"/>
    <property type="match status" value="2"/>
</dbReference>
<dbReference type="CDD" id="cd24053">
    <property type="entry name" value="ASKHA_NBD_EcPPX-GppA-like"/>
    <property type="match status" value="1"/>
</dbReference>
<dbReference type="Pfam" id="PF02541">
    <property type="entry name" value="Ppx-GppA"/>
    <property type="match status" value="1"/>
</dbReference>
<dbReference type="AlphaFoldDB" id="A0A3M6Q964"/>
<name>A0A3M6Q964_9BURK</name>
<dbReference type="InterPro" id="IPR050273">
    <property type="entry name" value="GppA/Ppx_hydrolase"/>
</dbReference>
<feature type="domain" description="Ppx/GppA phosphatase N-terminal" evidence="2">
    <location>
        <begin position="25"/>
        <end position="302"/>
    </location>
</feature>
<accession>A0A3M6Q964</accession>
<evidence type="ECO:0000313" key="4">
    <source>
        <dbReference type="EMBL" id="RMW99354.1"/>
    </source>
</evidence>
<keyword evidence="1" id="KW-0378">Hydrolase</keyword>
<gene>
    <name evidence="4" type="ORF">EBQ25_07200</name>
</gene>
<dbReference type="EMBL" id="RDQL01000008">
    <property type="protein sequence ID" value="RMW99354.1"/>
    <property type="molecule type" value="Genomic_DNA"/>
</dbReference>
<dbReference type="InterPro" id="IPR030673">
    <property type="entry name" value="PyroPPase_GppA_Ppx"/>
</dbReference>
<keyword evidence="5" id="KW-1185">Reference proteome</keyword>
<dbReference type="InterPro" id="IPR003695">
    <property type="entry name" value="Ppx_GppA_N"/>
</dbReference>
<sequence length="500" mass="55848">MKDGERLAAVDLGSNSFRLEISILHNGHLQRVEYLKETVRQGAGLDGDNYLSRDAMERGWQCLARFGERLRGFRPEQVSALATQTLREARNRAEFIARGQQLLGHPIEVISGQEEARLIYQGVSYLLPRNVQEQRLVIDIGGRSTEVIAGVGQRSLEAVSLPFGSVSWSQRFFAEGKLSAKAFAKAEVAASAVIEEYLERFDPYPRQHVYGASGTMGAVNQLLQSLGEPGLTFAGVERLKNLLIEAQHVDRLQFEGLREDRKPVIGGGISLLLALMRMFGIQAMQASDGALRQGALLDLVQRDDHDAKQRDIRHNSVASLIQRFGYDKAQGERVAEVAEAIWLAVDDGQGRADDLQLLRWVSQLHEIGISIAHERFHHHGAYILRFGDCPGFLPSERERMASLIVGHRGKLKKVAQDIAADAVFARQLLCLRLAVLLCHARRMPELDAIGWRLGKNRLEVHVDAAWAQQHPRSHFLLQEEALVWEKYGLALHLVERGQGA</sequence>
<dbReference type="PIRSF" id="PIRSF001267">
    <property type="entry name" value="Pyrophosphatase_GppA_Ppx"/>
    <property type="match status" value="1"/>
</dbReference>
<dbReference type="InterPro" id="IPR048950">
    <property type="entry name" value="Ppx_GppA_C"/>
</dbReference>
<organism evidence="4 5">
    <name type="scientific">Allofranklinella schreckenbergeri</name>
    <dbReference type="NCBI Taxonomy" id="1076744"/>
    <lineage>
        <taxon>Bacteria</taxon>
        <taxon>Pseudomonadati</taxon>
        <taxon>Pseudomonadota</taxon>
        <taxon>Betaproteobacteria</taxon>
        <taxon>Burkholderiales</taxon>
        <taxon>Comamonadaceae</taxon>
        <taxon>Allofranklinella</taxon>
    </lineage>
</organism>
<feature type="domain" description="Ppx/GppA phosphatase C-terminal" evidence="3">
    <location>
        <begin position="312"/>
        <end position="480"/>
    </location>
</feature>
<dbReference type="GO" id="GO:0006798">
    <property type="term" value="P:polyphosphate catabolic process"/>
    <property type="evidence" value="ECO:0007669"/>
    <property type="project" value="TreeGrafter"/>
</dbReference>
<dbReference type="Gene3D" id="1.10.3210.10">
    <property type="entry name" value="Hypothetical protein af1432"/>
    <property type="match status" value="1"/>
</dbReference>
<dbReference type="PANTHER" id="PTHR30005">
    <property type="entry name" value="EXOPOLYPHOSPHATASE"/>
    <property type="match status" value="1"/>
</dbReference>
<dbReference type="SUPFAM" id="SSF109604">
    <property type="entry name" value="HD-domain/PDEase-like"/>
    <property type="match status" value="1"/>
</dbReference>
<dbReference type="GO" id="GO:0004309">
    <property type="term" value="F:exopolyphosphatase activity"/>
    <property type="evidence" value="ECO:0007669"/>
    <property type="project" value="TreeGrafter"/>
</dbReference>
<proteinExistence type="predicted"/>
<reference evidence="4 5" key="1">
    <citation type="submission" date="2018-10" db="EMBL/GenBank/DDBJ databases">
        <title>Comamonadaceae CDC group NO-1 genome sequencing and assembly.</title>
        <authorList>
            <person name="Bernier A.-M."/>
            <person name="Bernard K."/>
        </authorList>
    </citation>
    <scope>NUCLEOTIDE SEQUENCE [LARGE SCALE GENOMIC DNA]</scope>
    <source>
        <strain evidence="4 5">NML161473</strain>
    </source>
</reference>
<dbReference type="FunFam" id="3.30.420.40:FF:000023">
    <property type="entry name" value="Guanosine-5'-triphosphate,3'-diphosphate pyrophosphatase"/>
    <property type="match status" value="1"/>
</dbReference>
<dbReference type="RefSeq" id="WP_122254015.1">
    <property type="nucleotide sequence ID" value="NZ_RDQL01000008.1"/>
</dbReference>
<evidence type="ECO:0000259" key="3">
    <source>
        <dbReference type="Pfam" id="PF21447"/>
    </source>
</evidence>
<dbReference type="Gene3D" id="3.30.420.150">
    <property type="entry name" value="Exopolyphosphatase. Domain 2"/>
    <property type="match status" value="1"/>
</dbReference>
<evidence type="ECO:0000313" key="5">
    <source>
        <dbReference type="Proteomes" id="UP000267035"/>
    </source>
</evidence>
<evidence type="ECO:0000256" key="1">
    <source>
        <dbReference type="ARBA" id="ARBA00022801"/>
    </source>
</evidence>
<dbReference type="Gene3D" id="3.30.420.40">
    <property type="match status" value="1"/>
</dbReference>
<dbReference type="PANTHER" id="PTHR30005:SF14">
    <property type="entry name" value="EXOPOLYPHOSPHATASE"/>
    <property type="match status" value="1"/>
</dbReference>
<protein>
    <submittedName>
        <fullName evidence="4">Ppx/GppA family phosphatase</fullName>
    </submittedName>
</protein>
<dbReference type="Pfam" id="PF21447">
    <property type="entry name" value="Ppx-GppA_III"/>
    <property type="match status" value="1"/>
</dbReference>
<comment type="caution">
    <text evidence="4">The sequence shown here is derived from an EMBL/GenBank/DDBJ whole genome shotgun (WGS) entry which is preliminary data.</text>
</comment>